<keyword evidence="5 10" id="KW-0132">Cell division</keyword>
<comment type="caution">
    <text evidence="13">The sequence shown here is derived from an EMBL/GenBank/DDBJ whole genome shotgun (WGS) entry which is preliminary data.</text>
</comment>
<dbReference type="PANTHER" id="PTHR24220:SF470">
    <property type="entry name" value="CELL DIVISION ATP-BINDING PROTEIN FTSE"/>
    <property type="match status" value="1"/>
</dbReference>
<reference evidence="13 14" key="1">
    <citation type="submission" date="2024-10" db="EMBL/GenBank/DDBJ databases">
        <authorList>
            <person name="Ratan Roy A."/>
            <person name="Morales Sandoval P.H."/>
            <person name="De Los Santos Villalobos S."/>
            <person name="Chakraborty S."/>
            <person name="Mukherjee J."/>
        </authorList>
    </citation>
    <scope>NUCLEOTIDE SEQUENCE [LARGE SCALE GENOMIC DNA]</scope>
    <source>
        <strain evidence="13 14">S1</strain>
    </source>
</reference>
<accession>A0ABW6IDW3</accession>
<dbReference type="InterPro" id="IPR015854">
    <property type="entry name" value="ABC_transpr_LolD-like"/>
</dbReference>
<evidence type="ECO:0000256" key="11">
    <source>
        <dbReference type="SAM" id="MobiDB-lite"/>
    </source>
</evidence>
<dbReference type="CDD" id="cd03255">
    <property type="entry name" value="ABC_MJ0796_LolCDE_FtsE"/>
    <property type="match status" value="1"/>
</dbReference>
<gene>
    <name evidence="10 13" type="primary">ftsE</name>
    <name evidence="13" type="ORF">ACFVKH_08795</name>
</gene>
<keyword evidence="4 10" id="KW-1003">Cell membrane</keyword>
<dbReference type="Gene3D" id="3.40.50.300">
    <property type="entry name" value="P-loop containing nucleotide triphosphate hydrolases"/>
    <property type="match status" value="1"/>
</dbReference>
<dbReference type="GO" id="GO:0005524">
    <property type="term" value="F:ATP binding"/>
    <property type="evidence" value="ECO:0007669"/>
    <property type="project" value="UniProtKB-KW"/>
</dbReference>
<evidence type="ECO:0000256" key="5">
    <source>
        <dbReference type="ARBA" id="ARBA00022618"/>
    </source>
</evidence>
<dbReference type="PROSITE" id="PS50893">
    <property type="entry name" value="ABC_TRANSPORTER_2"/>
    <property type="match status" value="1"/>
</dbReference>
<dbReference type="GO" id="GO:0051301">
    <property type="term" value="P:cell division"/>
    <property type="evidence" value="ECO:0007669"/>
    <property type="project" value="UniProtKB-KW"/>
</dbReference>
<keyword evidence="3" id="KW-0813">Transport</keyword>
<dbReference type="InterPro" id="IPR005286">
    <property type="entry name" value="Cell_div_FtsE"/>
</dbReference>
<evidence type="ECO:0000256" key="3">
    <source>
        <dbReference type="ARBA" id="ARBA00022448"/>
    </source>
</evidence>
<organism evidence="13 14">
    <name type="scientific">Almyronema epifaneia S1</name>
    <dbReference type="NCBI Taxonomy" id="2991925"/>
    <lineage>
        <taxon>Bacteria</taxon>
        <taxon>Bacillati</taxon>
        <taxon>Cyanobacteriota</taxon>
        <taxon>Cyanophyceae</taxon>
        <taxon>Nodosilineales</taxon>
        <taxon>Nodosilineaceae</taxon>
        <taxon>Almyronema</taxon>
        <taxon>Almyronema epifaneia</taxon>
    </lineage>
</organism>
<dbReference type="InterPro" id="IPR017911">
    <property type="entry name" value="MacB-like_ATP-bd"/>
</dbReference>
<keyword evidence="14" id="KW-1185">Reference proteome</keyword>
<dbReference type="PANTHER" id="PTHR24220">
    <property type="entry name" value="IMPORT ATP-BINDING PROTEIN"/>
    <property type="match status" value="1"/>
</dbReference>
<dbReference type="EMBL" id="JBHZOL010000065">
    <property type="protein sequence ID" value="MFE4106370.1"/>
    <property type="molecule type" value="Genomic_DNA"/>
</dbReference>
<evidence type="ECO:0000259" key="12">
    <source>
        <dbReference type="PROSITE" id="PS50893"/>
    </source>
</evidence>
<dbReference type="InterPro" id="IPR027417">
    <property type="entry name" value="P-loop_NTPase"/>
</dbReference>
<comment type="subunit">
    <text evidence="10">Homodimer. Forms a membrane-associated complex with FtsX.</text>
</comment>
<evidence type="ECO:0000256" key="2">
    <source>
        <dbReference type="ARBA" id="ARBA00020019"/>
    </source>
</evidence>
<evidence type="ECO:0000313" key="13">
    <source>
        <dbReference type="EMBL" id="MFE4106370.1"/>
    </source>
</evidence>
<dbReference type="SUPFAM" id="SSF52540">
    <property type="entry name" value="P-loop containing nucleoside triphosphate hydrolases"/>
    <property type="match status" value="1"/>
</dbReference>
<dbReference type="InterPro" id="IPR003439">
    <property type="entry name" value="ABC_transporter-like_ATP-bd"/>
</dbReference>
<evidence type="ECO:0000256" key="7">
    <source>
        <dbReference type="ARBA" id="ARBA00022840"/>
    </source>
</evidence>
<dbReference type="RefSeq" id="WP_377964249.1">
    <property type="nucleotide sequence ID" value="NZ_JBHZOL010000065.1"/>
</dbReference>
<evidence type="ECO:0000256" key="1">
    <source>
        <dbReference type="ARBA" id="ARBA00005417"/>
    </source>
</evidence>
<comment type="similarity">
    <text evidence="1 10">Belongs to the ABC transporter superfamily.</text>
</comment>
<comment type="subcellular location">
    <subcellularLocation>
        <location evidence="10">Cell membrane</location>
        <topology evidence="10">Peripheral membrane protein</topology>
        <orientation evidence="10">Cytoplasmic side</orientation>
    </subcellularLocation>
</comment>
<protein>
    <recommendedName>
        <fullName evidence="2 10">Cell division ATP-binding protein FtsE</fullName>
    </recommendedName>
</protein>
<dbReference type="SMART" id="SM00382">
    <property type="entry name" value="AAA"/>
    <property type="match status" value="1"/>
</dbReference>
<evidence type="ECO:0000256" key="6">
    <source>
        <dbReference type="ARBA" id="ARBA00022741"/>
    </source>
</evidence>
<keyword evidence="7 10" id="KW-0067">ATP-binding</keyword>
<dbReference type="InterPro" id="IPR017871">
    <property type="entry name" value="ABC_transporter-like_CS"/>
</dbReference>
<keyword evidence="8 10" id="KW-0472">Membrane</keyword>
<evidence type="ECO:0000256" key="8">
    <source>
        <dbReference type="ARBA" id="ARBA00023136"/>
    </source>
</evidence>
<sequence>MVYTPDAAAQNEPSEPQPSVPPMVALSNISKTYRNGSKALVNINLEVKRGDFLFVTGPSGSGKSTLLKLLYGQERPSEGAIVVNDHDMTKVRGNRLAKLRRRIGVVFQDYKLIPRRTVAENVEFVLWAQGFTRKEINRRLWPTLKMVGLQHKARCFPDELSGGEQQRVSIARAVVSTPPLLLADEPTGNLDSDNSMQVIRILKKLNSIGITVIVTTHNEQLVRMSNHPVVQLYNGYLHQVRR</sequence>
<comment type="function">
    <text evidence="10">Part of the ABC transporter FtsEX involved in cellular division.</text>
</comment>
<dbReference type="PROSITE" id="PS00211">
    <property type="entry name" value="ABC_TRANSPORTER_1"/>
    <property type="match status" value="1"/>
</dbReference>
<evidence type="ECO:0000313" key="14">
    <source>
        <dbReference type="Proteomes" id="UP001600165"/>
    </source>
</evidence>
<dbReference type="Pfam" id="PF00005">
    <property type="entry name" value="ABC_tran"/>
    <property type="match status" value="1"/>
</dbReference>
<feature type="region of interest" description="Disordered" evidence="11">
    <location>
        <begin position="1"/>
        <end position="20"/>
    </location>
</feature>
<feature type="domain" description="ABC transporter" evidence="12">
    <location>
        <begin position="24"/>
        <end position="242"/>
    </location>
</feature>
<evidence type="ECO:0000256" key="10">
    <source>
        <dbReference type="RuleBase" id="RU365094"/>
    </source>
</evidence>
<proteinExistence type="inferred from homology"/>
<evidence type="ECO:0000256" key="4">
    <source>
        <dbReference type="ARBA" id="ARBA00022475"/>
    </source>
</evidence>
<dbReference type="Proteomes" id="UP001600165">
    <property type="component" value="Unassembled WGS sequence"/>
</dbReference>
<name>A0ABW6IDW3_9CYAN</name>
<keyword evidence="6 10" id="KW-0547">Nucleotide-binding</keyword>
<keyword evidence="9 10" id="KW-0131">Cell cycle</keyword>
<dbReference type="NCBIfam" id="TIGR02673">
    <property type="entry name" value="FtsE"/>
    <property type="match status" value="1"/>
</dbReference>
<dbReference type="InterPro" id="IPR003593">
    <property type="entry name" value="AAA+_ATPase"/>
</dbReference>
<evidence type="ECO:0000256" key="9">
    <source>
        <dbReference type="ARBA" id="ARBA00023306"/>
    </source>
</evidence>